<evidence type="ECO:0000313" key="1">
    <source>
        <dbReference type="EMBL" id="SHO44508.1"/>
    </source>
</evidence>
<gene>
    <name evidence="1" type="ORF">SAMN02745220_00773</name>
</gene>
<accession>A0A1M7XZL4</accession>
<dbReference type="Proteomes" id="UP000184603">
    <property type="component" value="Unassembled WGS sequence"/>
</dbReference>
<proteinExistence type="predicted"/>
<name>A0A1M7XZL4_9BACT</name>
<protein>
    <submittedName>
        <fullName evidence="1">Uncharacterized protein</fullName>
    </submittedName>
</protein>
<dbReference type="EMBL" id="FRFE01000003">
    <property type="protein sequence ID" value="SHO44508.1"/>
    <property type="molecule type" value="Genomic_DNA"/>
</dbReference>
<dbReference type="OrthoDB" id="5516583at2"/>
<organism evidence="1 2">
    <name type="scientific">Desulfopila aestuarii DSM 18488</name>
    <dbReference type="NCBI Taxonomy" id="1121416"/>
    <lineage>
        <taxon>Bacteria</taxon>
        <taxon>Pseudomonadati</taxon>
        <taxon>Thermodesulfobacteriota</taxon>
        <taxon>Desulfobulbia</taxon>
        <taxon>Desulfobulbales</taxon>
        <taxon>Desulfocapsaceae</taxon>
        <taxon>Desulfopila</taxon>
    </lineage>
</organism>
<evidence type="ECO:0000313" key="2">
    <source>
        <dbReference type="Proteomes" id="UP000184603"/>
    </source>
</evidence>
<keyword evidence="2" id="KW-1185">Reference proteome</keyword>
<reference evidence="1 2" key="1">
    <citation type="submission" date="2016-12" db="EMBL/GenBank/DDBJ databases">
        <authorList>
            <person name="Song W.-J."/>
            <person name="Kurnit D.M."/>
        </authorList>
    </citation>
    <scope>NUCLEOTIDE SEQUENCE [LARGE SCALE GENOMIC DNA]</scope>
    <source>
        <strain evidence="1 2">DSM 18488</strain>
    </source>
</reference>
<dbReference type="AlphaFoldDB" id="A0A1M7XZL4"/>
<sequence length="122" mass="13546">MLCSKCTSAVLEQDIYEHAGQTLCEDCYIDAVSAPKTCDPWAVYVATRTKSKGDTLPADLQRILDVITASGPISLEQICSQLALDEREFRARFSTLRHMELAQVCKVEGQVLYIPFQKTNGS</sequence>